<reference evidence="2 3" key="1">
    <citation type="submission" date="2015-12" db="EMBL/GenBank/DDBJ databases">
        <title>Draft genome sequence of Moniliophthora roreri, the causal agent of frosty pod rot of cacao.</title>
        <authorList>
            <person name="Aime M.C."/>
            <person name="Diaz-Valderrama J.R."/>
            <person name="Kijpornyongpan T."/>
            <person name="Phillips-Mora W."/>
        </authorList>
    </citation>
    <scope>NUCLEOTIDE SEQUENCE [LARGE SCALE GENOMIC DNA]</scope>
    <source>
        <strain evidence="2 3">MCA 2952</strain>
    </source>
</reference>
<name>A0A0W0G378_MONRR</name>
<evidence type="ECO:0000256" key="1">
    <source>
        <dbReference type="SAM" id="MobiDB-lite"/>
    </source>
</evidence>
<gene>
    <name evidence="2" type="ORF">WG66_4408</name>
</gene>
<dbReference type="AlphaFoldDB" id="A0A0W0G378"/>
<organism evidence="2 3">
    <name type="scientific">Moniliophthora roreri</name>
    <name type="common">Frosty pod rot fungus</name>
    <name type="synonym">Monilia roreri</name>
    <dbReference type="NCBI Taxonomy" id="221103"/>
    <lineage>
        <taxon>Eukaryota</taxon>
        <taxon>Fungi</taxon>
        <taxon>Dikarya</taxon>
        <taxon>Basidiomycota</taxon>
        <taxon>Agaricomycotina</taxon>
        <taxon>Agaricomycetes</taxon>
        <taxon>Agaricomycetidae</taxon>
        <taxon>Agaricales</taxon>
        <taxon>Marasmiineae</taxon>
        <taxon>Marasmiaceae</taxon>
        <taxon>Moniliophthora</taxon>
    </lineage>
</organism>
<feature type="compositionally biased region" description="Polar residues" evidence="1">
    <location>
        <begin position="282"/>
        <end position="297"/>
    </location>
</feature>
<protein>
    <submittedName>
        <fullName evidence="2">Uncharacterized protein</fullName>
    </submittedName>
</protein>
<proteinExistence type="predicted"/>
<dbReference type="Proteomes" id="UP000054988">
    <property type="component" value="Unassembled WGS sequence"/>
</dbReference>
<evidence type="ECO:0000313" key="3">
    <source>
        <dbReference type="Proteomes" id="UP000054988"/>
    </source>
</evidence>
<comment type="caution">
    <text evidence="2">The sequence shown here is derived from an EMBL/GenBank/DDBJ whole genome shotgun (WGS) entry which is preliminary data.</text>
</comment>
<accession>A0A0W0G378</accession>
<feature type="region of interest" description="Disordered" evidence="1">
    <location>
        <begin position="272"/>
        <end position="297"/>
    </location>
</feature>
<dbReference type="EMBL" id="LATX01001259">
    <property type="protein sequence ID" value="KTB43009.1"/>
    <property type="molecule type" value="Genomic_DNA"/>
</dbReference>
<evidence type="ECO:0000313" key="2">
    <source>
        <dbReference type="EMBL" id="KTB43009.1"/>
    </source>
</evidence>
<sequence length="377" mass="41631">MALRDLRERGSPMVPPYFDENMMKAFTGPDMIQHRYRTHYALAHAECYTMSWLPAPGKPIMVQLRLGRSAIPSNSTTLASDVCENVLGRHSAVDGATATSLVSANSDVALQRPSSITAESPLHFKILCYSINCIKQHRYLRTKSEWEQMLSAFMDEVLRYLHTQVGKEYEARRFSFPPLWDERLAIPVVSLMAIFVEVDDLNRPVLQRSDYEAVSTPRVVSDLPTIRQVVPRQLPFTPIIIQLNWDVYLTNYDLNQQSPLLGLQGLPLPLGPDAAQGEPQLASDSSGTGRSRAVATSNSALSTATGLSAIASSSRNTVLGLTAVKCAREDPASPVSGGFFYGAIDIALLPRQGTRGRMTPARRERIDYSDGMEGRCD</sequence>